<evidence type="ECO:0000259" key="6">
    <source>
        <dbReference type="Pfam" id="PF13660"/>
    </source>
</evidence>
<dbReference type="InterPro" id="IPR039760">
    <property type="entry name" value="MOFRL_protein"/>
</dbReference>
<dbReference type="PANTHER" id="PTHR12227:SF0">
    <property type="entry name" value="GLYCERATE KINASE"/>
    <property type="match status" value="1"/>
</dbReference>
<dbReference type="GO" id="GO:0005524">
    <property type="term" value="F:ATP binding"/>
    <property type="evidence" value="ECO:0007669"/>
    <property type="project" value="UniProtKB-KW"/>
</dbReference>
<name>A0A8J6T8T4_9BACT</name>
<dbReference type="InterPro" id="IPR025286">
    <property type="entry name" value="MOFRL_assoc_dom"/>
</dbReference>
<evidence type="ECO:0000259" key="5">
    <source>
        <dbReference type="Pfam" id="PF05161"/>
    </source>
</evidence>
<dbReference type="Gene3D" id="3.40.50.10180">
    <property type="entry name" value="Glycerate kinase, MOFRL-like N-terminal domain"/>
    <property type="match status" value="1"/>
</dbReference>
<dbReference type="InterPro" id="IPR038614">
    <property type="entry name" value="GK_N_sf"/>
</dbReference>
<reference evidence="7 8" key="1">
    <citation type="submission" date="2020-08" db="EMBL/GenBank/DDBJ databases">
        <title>Bridging the membrane lipid divide: bacteria of the FCB group superphylum have the potential to synthesize archaeal ether lipids.</title>
        <authorList>
            <person name="Villanueva L."/>
            <person name="Von Meijenfeldt F.A.B."/>
            <person name="Westbye A.B."/>
            <person name="Yadav S."/>
            <person name="Hopmans E.C."/>
            <person name="Dutilh B.E."/>
            <person name="Sinninghe Damste J.S."/>
        </authorList>
    </citation>
    <scope>NUCLEOTIDE SEQUENCE [LARGE SCALE GENOMIC DNA]</scope>
    <source>
        <strain evidence="7">NIOZ-UU82</strain>
    </source>
</reference>
<dbReference type="Pfam" id="PF05161">
    <property type="entry name" value="MOFRL"/>
    <property type="match status" value="1"/>
</dbReference>
<keyword evidence="2" id="KW-0547">Nucleotide-binding</keyword>
<dbReference type="FunFam" id="3.40.1480.10:FF:000002">
    <property type="entry name" value="Glycerate kinase"/>
    <property type="match status" value="1"/>
</dbReference>
<dbReference type="InterPro" id="IPR037035">
    <property type="entry name" value="GK-like_C_sf"/>
</dbReference>
<keyword evidence="4" id="KW-0067">ATP-binding</keyword>
<accession>A0A8J6T8T4</accession>
<dbReference type="PANTHER" id="PTHR12227">
    <property type="entry name" value="GLYCERATE KINASE"/>
    <property type="match status" value="1"/>
</dbReference>
<evidence type="ECO:0000256" key="1">
    <source>
        <dbReference type="ARBA" id="ARBA00022679"/>
    </source>
</evidence>
<dbReference type="GO" id="GO:0008887">
    <property type="term" value="F:glycerate kinase activity"/>
    <property type="evidence" value="ECO:0007669"/>
    <property type="project" value="InterPro"/>
</dbReference>
<keyword evidence="3 7" id="KW-0418">Kinase</keyword>
<evidence type="ECO:0000256" key="3">
    <source>
        <dbReference type="ARBA" id="ARBA00022777"/>
    </source>
</evidence>
<sequence length="437" mass="46216">MRKDAETIFYAGLKAVEPGAAVKRYCRIEDDHLFIGDKPYDLSRIKNIFVVGAGKATAPMAAEIENILGDRVTKGIINVKYGHTSKLGRIKLIEAGHPVPDKNGRQGAEAIIDLVNNAGKNDLVLCLISGGGSALLPLPFPGLTLKDKQDTIKILLSCGAAIHEINALRKHISMIKGGRLAQAAHPASLVSLILSDVVGDNPDVIASGPTVPDSSGFDDCMKIIDKYNLRKKLPKPVVRHIKDGISGRVPETPKTGDPAFEKAQNIIIGSNIEAIMAAKQKSESFAYNTIVLSSMIEGDTTQMAHVHSAIAREIIQTGNPIPSPACILSGGETTVTIKGKGLGGRNQEFALAAAIDIAGAKNIVILSGGTDGTDGPTDAAGAVADTNTLSRAMAMGLNPGYFLENNDSYHFFQKLGDLLITGPTNTNVMDIRIMLVT</sequence>
<dbReference type="SUPFAM" id="SSF82544">
    <property type="entry name" value="GckA/TtuD-like"/>
    <property type="match status" value="1"/>
</dbReference>
<dbReference type="GO" id="GO:0005737">
    <property type="term" value="C:cytoplasm"/>
    <property type="evidence" value="ECO:0007669"/>
    <property type="project" value="TreeGrafter"/>
</dbReference>
<evidence type="ECO:0000313" key="8">
    <source>
        <dbReference type="Proteomes" id="UP000603545"/>
    </source>
</evidence>
<dbReference type="InterPro" id="IPR007835">
    <property type="entry name" value="MOFRL"/>
</dbReference>
<comment type="caution">
    <text evidence="7">The sequence shown here is derived from an EMBL/GenBank/DDBJ whole genome shotgun (WGS) entry which is preliminary data.</text>
</comment>
<dbReference type="Pfam" id="PF13660">
    <property type="entry name" value="DUF4147"/>
    <property type="match status" value="1"/>
</dbReference>
<evidence type="ECO:0000313" key="7">
    <source>
        <dbReference type="EMBL" id="MBC8200084.1"/>
    </source>
</evidence>
<dbReference type="Proteomes" id="UP000603545">
    <property type="component" value="Unassembled WGS sequence"/>
</dbReference>
<protein>
    <submittedName>
        <fullName evidence="7">Glycerate kinase</fullName>
    </submittedName>
</protein>
<dbReference type="EMBL" id="JACNLL010000075">
    <property type="protein sequence ID" value="MBC8200084.1"/>
    <property type="molecule type" value="Genomic_DNA"/>
</dbReference>
<evidence type="ECO:0000256" key="2">
    <source>
        <dbReference type="ARBA" id="ARBA00022741"/>
    </source>
</evidence>
<dbReference type="FunFam" id="3.40.50.10180:FF:000001">
    <property type="entry name" value="Glycerate kinase"/>
    <property type="match status" value="1"/>
</dbReference>
<proteinExistence type="predicted"/>
<keyword evidence="1" id="KW-0808">Transferase</keyword>
<evidence type="ECO:0000256" key="4">
    <source>
        <dbReference type="ARBA" id="ARBA00022840"/>
    </source>
</evidence>
<feature type="domain" description="MOFRL" evidence="5">
    <location>
        <begin position="325"/>
        <end position="430"/>
    </location>
</feature>
<feature type="domain" description="MOFRL-associated" evidence="6">
    <location>
        <begin position="5"/>
        <end position="241"/>
    </location>
</feature>
<dbReference type="Gene3D" id="3.40.1480.10">
    <property type="entry name" value="MOFRL domain"/>
    <property type="match status" value="1"/>
</dbReference>
<gene>
    <name evidence="7" type="ORF">H8E80_08610</name>
</gene>
<dbReference type="AlphaFoldDB" id="A0A8J6T8T4"/>
<organism evidence="7 8">
    <name type="scientific">Candidatus Desulfaltia bathyphila</name>
    <dbReference type="NCBI Taxonomy" id="2841697"/>
    <lineage>
        <taxon>Bacteria</taxon>
        <taxon>Pseudomonadati</taxon>
        <taxon>Thermodesulfobacteriota</taxon>
        <taxon>Desulfobacteria</taxon>
        <taxon>Desulfobacterales</taxon>
        <taxon>Desulfobacterales incertae sedis</taxon>
        <taxon>Candidatus Desulfaltia</taxon>
    </lineage>
</organism>